<dbReference type="KEGG" id="gog:C1280_06775"/>
<dbReference type="Pfam" id="PF04219">
    <property type="entry name" value="DUF413"/>
    <property type="match status" value="1"/>
</dbReference>
<dbReference type="AlphaFoldDB" id="A0A2Z3GW15"/>
<dbReference type="InterPro" id="IPR007335">
    <property type="entry name" value="DUF413"/>
</dbReference>
<evidence type="ECO:0000256" key="4">
    <source>
        <dbReference type="SAM" id="MobiDB-lite"/>
    </source>
</evidence>
<sequence>MPGGIADVHGTGTMLHPEDHAAYLARHDFFVPPGESFTPAERELLTKYGRWMEALVSGAIRPTTTSQEQFVLVARGEGEPASDFERAWAKVARERDVAALVSDRLHALQTARAKSLLLDAEYRDARTAVLATIRDQLDEVDAAFAEQIQAASAEAAQAEQELRELVLSLGRSVGAGAIKVTYRSPPVTWDSDKLAAYAEEHPEILAFRKTGKPSVALRYSDGLPARGTAASELSPPEPPVPSAE</sequence>
<name>A0A2Z3GW15_9BACT</name>
<dbReference type="EMBL" id="CP025958">
    <property type="protein sequence ID" value="AWM36751.1"/>
    <property type="molecule type" value="Genomic_DNA"/>
</dbReference>
<organism evidence="5 6">
    <name type="scientific">Gemmata obscuriglobus</name>
    <dbReference type="NCBI Taxonomy" id="114"/>
    <lineage>
        <taxon>Bacteria</taxon>
        <taxon>Pseudomonadati</taxon>
        <taxon>Planctomycetota</taxon>
        <taxon>Planctomycetia</taxon>
        <taxon>Gemmatales</taxon>
        <taxon>Gemmataceae</taxon>
        <taxon>Gemmata</taxon>
    </lineage>
</organism>
<evidence type="ECO:0000256" key="2">
    <source>
        <dbReference type="ARBA" id="ARBA00093628"/>
    </source>
</evidence>
<accession>A0A2Z3GW15</accession>
<feature type="coiled-coil region" evidence="3">
    <location>
        <begin position="141"/>
        <end position="168"/>
    </location>
</feature>
<evidence type="ECO:0000313" key="6">
    <source>
        <dbReference type="Proteomes" id="UP000245802"/>
    </source>
</evidence>
<comment type="similarity">
    <text evidence="1">Belongs to the MaoP family.</text>
</comment>
<protein>
    <recommendedName>
        <fullName evidence="2">Macrodomain Ori protein</fullName>
    </recommendedName>
</protein>
<proteinExistence type="inferred from homology"/>
<feature type="compositionally biased region" description="Pro residues" evidence="4">
    <location>
        <begin position="235"/>
        <end position="244"/>
    </location>
</feature>
<evidence type="ECO:0000256" key="1">
    <source>
        <dbReference type="ARBA" id="ARBA00093464"/>
    </source>
</evidence>
<reference evidence="5 6" key="1">
    <citation type="submission" date="2018-01" db="EMBL/GenBank/DDBJ databases">
        <title>G. obscuriglobus.</title>
        <authorList>
            <person name="Franke J."/>
            <person name="Blomberg W."/>
            <person name="Selmecki A."/>
        </authorList>
    </citation>
    <scope>NUCLEOTIDE SEQUENCE [LARGE SCALE GENOMIC DNA]</scope>
    <source>
        <strain evidence="5 6">DSM 5831</strain>
    </source>
</reference>
<feature type="region of interest" description="Disordered" evidence="4">
    <location>
        <begin position="225"/>
        <end position="244"/>
    </location>
</feature>
<keyword evidence="3" id="KW-0175">Coiled coil</keyword>
<gene>
    <name evidence="5" type="ORF">C1280_06775</name>
</gene>
<dbReference type="Proteomes" id="UP000245802">
    <property type="component" value="Chromosome"/>
</dbReference>
<evidence type="ECO:0000313" key="5">
    <source>
        <dbReference type="EMBL" id="AWM36751.1"/>
    </source>
</evidence>
<keyword evidence="6" id="KW-1185">Reference proteome</keyword>
<evidence type="ECO:0000256" key="3">
    <source>
        <dbReference type="SAM" id="Coils"/>
    </source>
</evidence>